<organism evidence="2 3">
    <name type="scientific">Prosthecobacter fluviatilis</name>
    <dbReference type="NCBI Taxonomy" id="445931"/>
    <lineage>
        <taxon>Bacteria</taxon>
        <taxon>Pseudomonadati</taxon>
        <taxon>Verrucomicrobiota</taxon>
        <taxon>Verrucomicrobiia</taxon>
        <taxon>Verrucomicrobiales</taxon>
        <taxon>Verrucomicrobiaceae</taxon>
        <taxon>Prosthecobacter</taxon>
    </lineage>
</organism>
<dbReference type="SUPFAM" id="SSF54637">
    <property type="entry name" value="Thioesterase/thiol ester dehydrase-isomerase"/>
    <property type="match status" value="1"/>
</dbReference>
<dbReference type="Gene3D" id="3.10.129.10">
    <property type="entry name" value="Hotdog Thioesterase"/>
    <property type="match status" value="1"/>
</dbReference>
<proteinExistence type="predicted"/>
<comment type="caution">
    <text evidence="2">The sequence shown here is derived from an EMBL/GenBank/DDBJ whole genome shotgun (WGS) entry which is preliminary data.</text>
</comment>
<dbReference type="PANTHER" id="PTHR30272:SF1">
    <property type="entry name" value="3-HYDROXYACYL-[ACYL-CARRIER-PROTEIN] DEHYDRATASE"/>
    <property type="match status" value="1"/>
</dbReference>
<dbReference type="InterPro" id="IPR029069">
    <property type="entry name" value="HotDog_dom_sf"/>
</dbReference>
<keyword evidence="3" id="KW-1185">Reference proteome</keyword>
<dbReference type="PANTHER" id="PTHR30272">
    <property type="entry name" value="3-HYDROXYACYL-[ACYL-CARRIER-PROTEIN] DEHYDRATASE"/>
    <property type="match status" value="1"/>
</dbReference>
<evidence type="ECO:0000256" key="1">
    <source>
        <dbReference type="ARBA" id="ARBA00023239"/>
    </source>
</evidence>
<dbReference type="EMBL" id="JBHSMQ010000006">
    <property type="protein sequence ID" value="MFC5456506.1"/>
    <property type="molecule type" value="Genomic_DNA"/>
</dbReference>
<gene>
    <name evidence="2" type="ORF">ACFQDI_16700</name>
</gene>
<evidence type="ECO:0000313" key="3">
    <source>
        <dbReference type="Proteomes" id="UP001596052"/>
    </source>
</evidence>
<dbReference type="Pfam" id="PF07977">
    <property type="entry name" value="FabA"/>
    <property type="match status" value="1"/>
</dbReference>
<dbReference type="RefSeq" id="WP_377168810.1">
    <property type="nucleotide sequence ID" value="NZ_JBHSMQ010000006.1"/>
</dbReference>
<dbReference type="InterPro" id="IPR013114">
    <property type="entry name" value="FabA_FabZ"/>
</dbReference>
<dbReference type="GO" id="GO:0016829">
    <property type="term" value="F:lyase activity"/>
    <property type="evidence" value="ECO:0007669"/>
    <property type="project" value="UniProtKB-KW"/>
</dbReference>
<dbReference type="Proteomes" id="UP001596052">
    <property type="component" value="Unassembled WGS sequence"/>
</dbReference>
<accession>A0ABW0KTZ8</accession>
<reference evidence="3" key="1">
    <citation type="journal article" date="2019" name="Int. J. Syst. Evol. Microbiol.">
        <title>The Global Catalogue of Microorganisms (GCM) 10K type strain sequencing project: providing services to taxonomists for standard genome sequencing and annotation.</title>
        <authorList>
            <consortium name="The Broad Institute Genomics Platform"/>
            <consortium name="The Broad Institute Genome Sequencing Center for Infectious Disease"/>
            <person name="Wu L."/>
            <person name="Ma J."/>
        </authorList>
    </citation>
    <scope>NUCLEOTIDE SEQUENCE [LARGE SCALE GENOMIC DNA]</scope>
    <source>
        <strain evidence="3">CGMCC 4.1469</strain>
    </source>
</reference>
<sequence length="146" mass="15416">MTSSAELVQALSSLPHGSEFRFIDEMVELTPGVSARAVWRLKGGEEFLRGHFPGAPLMPGVLMIEALAQLGGILIQTRPGEPPLKNLRLTAVRQIKILGSITPGQSLHLSGSLQGVLDTLGQISGEIRDDAGNVILTGAVTLAGER</sequence>
<keyword evidence="1 2" id="KW-0456">Lyase</keyword>
<evidence type="ECO:0000313" key="2">
    <source>
        <dbReference type="EMBL" id="MFC5456506.1"/>
    </source>
</evidence>
<protein>
    <submittedName>
        <fullName evidence="2">3-hydroxyacyl-ACP dehydratase FabZ family protein</fullName>
        <ecNumber evidence="2">4.2.1.-</ecNumber>
    </submittedName>
</protein>
<name>A0ABW0KTZ8_9BACT</name>
<dbReference type="EC" id="4.2.1.-" evidence="2"/>